<accession>A0A0W0FA52</accession>
<evidence type="ECO:0000313" key="1">
    <source>
        <dbReference type="EMBL" id="KTB33196.1"/>
    </source>
</evidence>
<dbReference type="Proteomes" id="UP000054988">
    <property type="component" value="Unassembled WGS sequence"/>
</dbReference>
<comment type="caution">
    <text evidence="1">The sequence shown here is derived from an EMBL/GenBank/DDBJ whole genome shotgun (WGS) entry which is preliminary data.</text>
</comment>
<reference evidence="1 2" key="1">
    <citation type="submission" date="2015-12" db="EMBL/GenBank/DDBJ databases">
        <title>Draft genome sequence of Moniliophthora roreri, the causal agent of frosty pod rot of cacao.</title>
        <authorList>
            <person name="Aime M.C."/>
            <person name="Diaz-Valderrama J.R."/>
            <person name="Kijpornyongpan T."/>
            <person name="Phillips-Mora W."/>
        </authorList>
    </citation>
    <scope>NUCLEOTIDE SEQUENCE [LARGE SCALE GENOMIC DNA]</scope>
    <source>
        <strain evidence="1 2">MCA 2952</strain>
    </source>
</reference>
<organism evidence="1 2">
    <name type="scientific">Moniliophthora roreri</name>
    <name type="common">Frosty pod rot fungus</name>
    <name type="synonym">Monilia roreri</name>
    <dbReference type="NCBI Taxonomy" id="221103"/>
    <lineage>
        <taxon>Eukaryota</taxon>
        <taxon>Fungi</taxon>
        <taxon>Dikarya</taxon>
        <taxon>Basidiomycota</taxon>
        <taxon>Agaricomycotina</taxon>
        <taxon>Agaricomycetes</taxon>
        <taxon>Agaricomycetidae</taxon>
        <taxon>Agaricales</taxon>
        <taxon>Marasmiineae</taxon>
        <taxon>Marasmiaceae</taxon>
        <taxon>Moniliophthora</taxon>
    </lineage>
</organism>
<name>A0A0W0FA52_MONRR</name>
<evidence type="ECO:0000313" key="2">
    <source>
        <dbReference type="Proteomes" id="UP000054988"/>
    </source>
</evidence>
<proteinExistence type="predicted"/>
<sequence>MAKKKKNNDSNMPPIPVDADGYTDCPNCEKRIQVGTAPEYNLQQHQKSNKCRRQAERVEKAKKRIPDCDLTKMWDPTVLAAKTIPPKVKAPVMVHGYASTTDNHMAGPLSPSLNGFDVCQVAPTMSSALPKAPSATTHSPRAPELSNQNASRSWFHNFLIQLPNLNLNNLPEETEHDEIAAFADDPRDIVIGDEYNEDPWQFLDRMLNNFLGYGMTVEQVAKKLRRGRYGVNGLMKYIEIFIKNHSVNVGLLEGKIEKLMEALHLRCLQSSPSCTSSSSNLPSPAHPVPEIIDVDTMLPLAQSKQKPKHCSCHGFRLDFAGGKTPHTSYPFGLHEKLMLGWDYRVENSIMWLNARGCTGEAKSGSLCCCPCERLPSDSKLEGIISRIQAGVHENSPWMYQSLGGMWEVAGRQTEHKQTALNDSKRFIMAIGSGKVTRVDRLIAVGLKQKAGLQKMMALYESAAEGVYHVKSFTEKKKLHAVLLWRIGGARLCEINARITGLPGVSTARRSSTTTPLMISSYYPIRGEIV</sequence>
<dbReference type="AlphaFoldDB" id="A0A0W0FA52"/>
<dbReference type="EMBL" id="LATX01002187">
    <property type="protein sequence ID" value="KTB33196.1"/>
    <property type="molecule type" value="Genomic_DNA"/>
</dbReference>
<dbReference type="eggNOG" id="ENOG502S64X">
    <property type="taxonomic scope" value="Eukaryota"/>
</dbReference>
<gene>
    <name evidence="1" type="ORF">WG66_14229</name>
</gene>
<protein>
    <submittedName>
        <fullName evidence="1">Uncharacterized protein</fullName>
    </submittedName>
</protein>